<sequence>MFSNIGFFAHANCNQYGGKMYPIEVALADIHTLEVLVTTVDNSEKYVGCTDKRVNKYRSRRIHRLPQNLRGSFNWNYVIDWLKEEYRKRDNGQNQLVVVKGFHQKKIFQSKCSYFAGLSFFGKMFSNIGFFAHANCNQYGGKMYPIEVALADIHTLEVLVTTVDNSEKYVGCTDKRVNKYRSRRIHRLPHNFRGSFKWSYVMDWLKEEYRKRDNGQNQLVVVKGFHQKKLFQEANLPVVDLETDINTEFPPYESLPSYEDDWGIDLDDNHCKLHSGTYRCSRRIAYAYSRYMQERKEKEMDAKNKDSAYT</sequence>
<dbReference type="Proteomes" id="UP000807504">
    <property type="component" value="Unassembled WGS sequence"/>
</dbReference>
<reference evidence="1" key="1">
    <citation type="journal article" date="2020" name="bioRxiv">
        <title>Chromosome-level reference genome of the European wasp spider Argiope bruennichi: a resource for studies on range expansion and evolutionary adaptation.</title>
        <authorList>
            <person name="Sheffer M.M."/>
            <person name="Hoppe A."/>
            <person name="Krehenwinkel H."/>
            <person name="Uhl G."/>
            <person name="Kuss A.W."/>
            <person name="Jensen L."/>
            <person name="Jensen C."/>
            <person name="Gillespie R.G."/>
            <person name="Hoff K.J."/>
            <person name="Prost S."/>
        </authorList>
    </citation>
    <scope>NUCLEOTIDE SEQUENCE</scope>
</reference>
<name>A0A8T0EXS6_ARGBR</name>
<evidence type="ECO:0000313" key="2">
    <source>
        <dbReference type="Proteomes" id="UP000807504"/>
    </source>
</evidence>
<dbReference type="AlphaFoldDB" id="A0A8T0EXS6"/>
<comment type="caution">
    <text evidence="1">The sequence shown here is derived from an EMBL/GenBank/DDBJ whole genome shotgun (WGS) entry which is preliminary data.</text>
</comment>
<protein>
    <submittedName>
        <fullName evidence="1">Uncharacterized protein</fullName>
    </submittedName>
</protein>
<keyword evidence="2" id="KW-1185">Reference proteome</keyword>
<reference evidence="1" key="2">
    <citation type="submission" date="2020-06" db="EMBL/GenBank/DDBJ databases">
        <authorList>
            <person name="Sheffer M."/>
        </authorList>
    </citation>
    <scope>NUCLEOTIDE SEQUENCE</scope>
</reference>
<dbReference type="EMBL" id="JABXBU010001863">
    <property type="protein sequence ID" value="KAF8782541.1"/>
    <property type="molecule type" value="Genomic_DNA"/>
</dbReference>
<evidence type="ECO:0000313" key="1">
    <source>
        <dbReference type="EMBL" id="KAF8782541.1"/>
    </source>
</evidence>
<gene>
    <name evidence="1" type="ORF">HNY73_012810</name>
</gene>
<organism evidence="1 2">
    <name type="scientific">Argiope bruennichi</name>
    <name type="common">Wasp spider</name>
    <name type="synonym">Aranea bruennichi</name>
    <dbReference type="NCBI Taxonomy" id="94029"/>
    <lineage>
        <taxon>Eukaryota</taxon>
        <taxon>Metazoa</taxon>
        <taxon>Ecdysozoa</taxon>
        <taxon>Arthropoda</taxon>
        <taxon>Chelicerata</taxon>
        <taxon>Arachnida</taxon>
        <taxon>Araneae</taxon>
        <taxon>Araneomorphae</taxon>
        <taxon>Entelegynae</taxon>
        <taxon>Araneoidea</taxon>
        <taxon>Araneidae</taxon>
        <taxon>Argiope</taxon>
    </lineage>
</organism>
<proteinExistence type="predicted"/>
<accession>A0A8T0EXS6</accession>